<organism evidence="14">
    <name type="scientific">Papilio xuthus</name>
    <name type="common">Asian swallowtail butterfly</name>
    <dbReference type="NCBI Taxonomy" id="66420"/>
    <lineage>
        <taxon>Eukaryota</taxon>
        <taxon>Metazoa</taxon>
        <taxon>Ecdysozoa</taxon>
        <taxon>Arthropoda</taxon>
        <taxon>Hexapoda</taxon>
        <taxon>Insecta</taxon>
        <taxon>Pterygota</taxon>
        <taxon>Neoptera</taxon>
        <taxon>Endopterygota</taxon>
        <taxon>Lepidoptera</taxon>
        <taxon>Glossata</taxon>
        <taxon>Ditrysia</taxon>
        <taxon>Papilionoidea</taxon>
        <taxon>Papilionidae</taxon>
        <taxon>Papilioninae</taxon>
        <taxon>Papilio</taxon>
    </lineage>
</organism>
<feature type="transmembrane region" description="Helical" evidence="10">
    <location>
        <begin position="236"/>
        <end position="256"/>
    </location>
</feature>
<name>A0AAJ7EB80_PAPXU</name>
<dbReference type="GO" id="GO:0008528">
    <property type="term" value="F:G protein-coupled peptide receptor activity"/>
    <property type="evidence" value="ECO:0007669"/>
    <property type="project" value="TreeGrafter"/>
</dbReference>
<evidence type="ECO:0000256" key="4">
    <source>
        <dbReference type="ARBA" id="ARBA00022692"/>
    </source>
</evidence>
<dbReference type="KEGG" id="pxu:106119675"/>
<feature type="transmembrane region" description="Helical" evidence="10">
    <location>
        <begin position="310"/>
        <end position="331"/>
    </location>
</feature>
<dbReference type="PANTHER" id="PTHR47154">
    <property type="entry name" value="G-PROTEIN COUPLED RECEPTOR MTH-RELATED"/>
    <property type="match status" value="1"/>
</dbReference>
<comment type="similarity">
    <text evidence="2">Belongs to the G-protein coupled receptor Fz/Smo family.</text>
</comment>
<evidence type="ECO:0000256" key="9">
    <source>
        <dbReference type="ARBA" id="ARBA00023224"/>
    </source>
</evidence>
<keyword evidence="7 10" id="KW-0472">Membrane</keyword>
<evidence type="ECO:0000259" key="12">
    <source>
        <dbReference type="PROSITE" id="PS50261"/>
    </source>
</evidence>
<evidence type="ECO:0000256" key="5">
    <source>
        <dbReference type="ARBA" id="ARBA00022989"/>
    </source>
</evidence>
<feature type="transmembrane region" description="Helical" evidence="10">
    <location>
        <begin position="359"/>
        <end position="378"/>
    </location>
</feature>
<feature type="transmembrane region" description="Helical" evidence="10">
    <location>
        <begin position="268"/>
        <end position="289"/>
    </location>
</feature>
<evidence type="ECO:0000256" key="3">
    <source>
        <dbReference type="ARBA" id="ARBA00008979"/>
    </source>
</evidence>
<dbReference type="CDD" id="cd15039">
    <property type="entry name" value="7tmB3_Methuselah-like"/>
    <property type="match status" value="1"/>
</dbReference>
<evidence type="ECO:0000256" key="7">
    <source>
        <dbReference type="ARBA" id="ARBA00023136"/>
    </source>
</evidence>
<dbReference type="Pfam" id="PF01534">
    <property type="entry name" value="Frizzled"/>
    <property type="match status" value="1"/>
</dbReference>
<feature type="domain" description="G-protein coupled receptors family 2 profile 2" evidence="12">
    <location>
        <begin position="199"/>
        <end position="463"/>
    </location>
</feature>
<keyword evidence="11" id="KW-0732">Signal</keyword>
<keyword evidence="9" id="KW-0807">Transducer</keyword>
<feature type="transmembrane region" description="Helical" evidence="10">
    <location>
        <begin position="440"/>
        <end position="461"/>
    </location>
</feature>
<dbReference type="GO" id="GO:0005886">
    <property type="term" value="C:plasma membrane"/>
    <property type="evidence" value="ECO:0007669"/>
    <property type="project" value="TreeGrafter"/>
</dbReference>
<dbReference type="InterPro" id="IPR017981">
    <property type="entry name" value="GPCR_2-like_7TM"/>
</dbReference>
<dbReference type="GO" id="GO:0012505">
    <property type="term" value="C:endomembrane system"/>
    <property type="evidence" value="ECO:0007669"/>
    <property type="project" value="UniProtKB-SubCell"/>
</dbReference>
<dbReference type="RefSeq" id="XP_013170225.1">
    <property type="nucleotide sequence ID" value="XM_013314771.1"/>
</dbReference>
<dbReference type="AlphaFoldDB" id="A0AAJ7EB80"/>
<dbReference type="GO" id="GO:0007166">
    <property type="term" value="P:cell surface receptor signaling pathway"/>
    <property type="evidence" value="ECO:0007669"/>
    <property type="project" value="InterPro"/>
</dbReference>
<sequence length="533" mass="61275">MSKILVIIISLIAVTRAVLKECKEKIDISDGQYLPNGDIEFDGVIYENGDYFYNKSAKTAFACPKLVVRKCCPFGYGRDGSYCVNVTDDFDMAVWDDYRVIKGAKGREMFRFKMQKMNCTPPYVSVMVSMLGETDWSDNWHLKSDGKLFVELPTSIPPWTVLSPDKYCIDTFLYEDEDGNTKSRLDALACFEDENPEDNFIVRSSCMLISCVFIIATVAVYAWLPELRNMHGRVLMAYLLCLFCGFICMASLQIMLTVDNITPNTCLVLTIIIYYFLESAFFWLNVMSFDIWWTFSGKGGMGMSKVSKRFCIYSLYAFGVPTILTIILTSLEFSGLQPHPLLPLLRYQGCFIHGRSKLLYLYGPMFILFVANIVFFVMTAMKIADIKQQTAVLNSKESAMHDHHRKDKQRLLLYVKLFTVMGINWILEVISALYPGADFFWMFTDAYNLLIGVTIFIIFVCKRKIFQLIKKRFVPETKGKHSRSDVIGQEFSYRTTIPIRMYKNNQTQKSSMETIKTVFDDDNATDEIKNTKL</sequence>
<feature type="transmembrane region" description="Helical" evidence="10">
    <location>
        <begin position="411"/>
        <end position="434"/>
    </location>
</feature>
<feature type="chain" id="PRO_5044708751" evidence="11">
    <location>
        <begin position="18"/>
        <end position="533"/>
    </location>
</feature>
<accession>A0AAJ7EB80</accession>
<evidence type="ECO:0000256" key="11">
    <source>
        <dbReference type="SAM" id="SignalP"/>
    </source>
</evidence>
<feature type="transmembrane region" description="Helical" evidence="10">
    <location>
        <begin position="200"/>
        <end position="224"/>
    </location>
</feature>
<keyword evidence="5 10" id="KW-1133">Transmembrane helix</keyword>
<comment type="subcellular location">
    <subcellularLocation>
        <location evidence="1">Endomembrane system</location>
        <topology evidence="1">Multi-pass membrane protein</topology>
    </subcellularLocation>
</comment>
<gene>
    <name evidence="13 14" type="primary">LOC106119675</name>
</gene>
<protein>
    <submittedName>
        <fullName evidence="13 14">G-protein coupled receptor Mth2-like isoform X1</fullName>
    </submittedName>
</protein>
<dbReference type="RefSeq" id="XP_013170224.1">
    <property type="nucleotide sequence ID" value="XM_013314770.1"/>
</dbReference>
<dbReference type="InterPro" id="IPR051384">
    <property type="entry name" value="Mth_GPCR"/>
</dbReference>
<dbReference type="Proteomes" id="UP000694872">
    <property type="component" value="Unplaced"/>
</dbReference>
<evidence type="ECO:0000256" key="1">
    <source>
        <dbReference type="ARBA" id="ARBA00004127"/>
    </source>
</evidence>
<evidence type="ECO:0000256" key="2">
    <source>
        <dbReference type="ARBA" id="ARBA00008077"/>
    </source>
</evidence>
<evidence type="ECO:0000313" key="13">
    <source>
        <dbReference type="RefSeq" id="XP_013170224.1"/>
    </source>
</evidence>
<keyword evidence="8" id="KW-0675">Receptor</keyword>
<dbReference type="PROSITE" id="PS50261">
    <property type="entry name" value="G_PROTEIN_RECEP_F2_4"/>
    <property type="match status" value="1"/>
</dbReference>
<feature type="signal peptide" evidence="11">
    <location>
        <begin position="1"/>
        <end position="17"/>
    </location>
</feature>
<dbReference type="InterPro" id="IPR000539">
    <property type="entry name" value="Frizzled/Smoothened_7TM"/>
</dbReference>
<keyword evidence="6" id="KW-0297">G-protein coupled receptor</keyword>
<evidence type="ECO:0000256" key="8">
    <source>
        <dbReference type="ARBA" id="ARBA00023170"/>
    </source>
</evidence>
<keyword evidence="4 10" id="KW-0812">Transmembrane</keyword>
<dbReference type="SUPFAM" id="SSF63877">
    <property type="entry name" value="Methuselah ectodomain"/>
    <property type="match status" value="1"/>
</dbReference>
<dbReference type="Gene3D" id="1.20.1070.10">
    <property type="entry name" value="Rhodopsin 7-helix transmembrane proteins"/>
    <property type="match status" value="1"/>
</dbReference>
<dbReference type="InterPro" id="IPR036272">
    <property type="entry name" value="Methuselah_N_sf"/>
</dbReference>
<evidence type="ECO:0000256" key="6">
    <source>
        <dbReference type="ARBA" id="ARBA00023040"/>
    </source>
</evidence>
<proteinExistence type="inferred from homology"/>
<evidence type="ECO:0000256" key="10">
    <source>
        <dbReference type="SAM" id="Phobius"/>
    </source>
</evidence>
<comment type="similarity">
    <text evidence="3">Belongs to the G-protein coupled receptor 2 family. Mth subfamily.</text>
</comment>
<dbReference type="GeneID" id="106119675"/>
<evidence type="ECO:0000313" key="14">
    <source>
        <dbReference type="RefSeq" id="XP_013170225.1"/>
    </source>
</evidence>
<reference evidence="13 14" key="1">
    <citation type="submission" date="2025-04" db="UniProtKB">
        <authorList>
            <consortium name="RefSeq"/>
        </authorList>
    </citation>
    <scope>IDENTIFICATION</scope>
</reference>
<dbReference type="PANTHER" id="PTHR47154:SF2">
    <property type="entry name" value="G-PROTEIN COUPLED RECEPTOR MTH-RELATED"/>
    <property type="match status" value="1"/>
</dbReference>